<dbReference type="Proteomes" id="UP001238450">
    <property type="component" value="Unassembled WGS sequence"/>
</dbReference>
<dbReference type="AlphaFoldDB" id="A0AAJ1WUE3"/>
<accession>A0AAJ1WUE3</accession>
<sequence length="59" mass="7050">MKDALGNKVVNWQLTEEQVTFLNHLLAHCPYLLGEEYKDTYSDTRYELNEFRLILESEK</sequence>
<proteinExistence type="predicted"/>
<dbReference type="EMBL" id="JAUSUV010000008">
    <property type="protein sequence ID" value="MDQ0417911.1"/>
    <property type="molecule type" value="Genomic_DNA"/>
</dbReference>
<organism evidence="1 2">
    <name type="scientific">Croceifilum oryzae</name>
    <dbReference type="NCBI Taxonomy" id="1553429"/>
    <lineage>
        <taxon>Bacteria</taxon>
        <taxon>Bacillati</taxon>
        <taxon>Bacillota</taxon>
        <taxon>Bacilli</taxon>
        <taxon>Bacillales</taxon>
        <taxon>Thermoactinomycetaceae</taxon>
        <taxon>Croceifilum</taxon>
    </lineage>
</organism>
<protein>
    <submittedName>
        <fullName evidence="1">Uncharacterized protein</fullName>
    </submittedName>
</protein>
<evidence type="ECO:0000313" key="2">
    <source>
        <dbReference type="Proteomes" id="UP001238450"/>
    </source>
</evidence>
<name>A0AAJ1WUE3_9BACL</name>
<keyword evidence="2" id="KW-1185">Reference proteome</keyword>
<comment type="caution">
    <text evidence="1">The sequence shown here is derived from an EMBL/GenBank/DDBJ whole genome shotgun (WGS) entry which is preliminary data.</text>
</comment>
<gene>
    <name evidence="1" type="ORF">J2Z48_002095</name>
</gene>
<dbReference type="RefSeq" id="WP_307253226.1">
    <property type="nucleotide sequence ID" value="NZ_JAUSUV010000008.1"/>
</dbReference>
<reference evidence="1 2" key="1">
    <citation type="submission" date="2023-07" db="EMBL/GenBank/DDBJ databases">
        <title>Genomic Encyclopedia of Type Strains, Phase IV (KMG-IV): sequencing the most valuable type-strain genomes for metagenomic binning, comparative biology and taxonomic classification.</title>
        <authorList>
            <person name="Goeker M."/>
        </authorList>
    </citation>
    <scope>NUCLEOTIDE SEQUENCE [LARGE SCALE GENOMIC DNA]</scope>
    <source>
        <strain evidence="1 2">DSM 46876</strain>
    </source>
</reference>
<evidence type="ECO:0000313" key="1">
    <source>
        <dbReference type="EMBL" id="MDQ0417911.1"/>
    </source>
</evidence>